<name>A0A6A4GE94_9AGAR</name>
<dbReference type="Proteomes" id="UP000799118">
    <property type="component" value="Unassembled WGS sequence"/>
</dbReference>
<dbReference type="AlphaFoldDB" id="A0A6A4GE94"/>
<reference evidence="1" key="1">
    <citation type="journal article" date="2019" name="Environ. Microbiol.">
        <title>Fungal ecological strategies reflected in gene transcription - a case study of two litter decomposers.</title>
        <authorList>
            <person name="Barbi F."/>
            <person name="Kohler A."/>
            <person name="Barry K."/>
            <person name="Baskaran P."/>
            <person name="Daum C."/>
            <person name="Fauchery L."/>
            <person name="Ihrmark K."/>
            <person name="Kuo A."/>
            <person name="LaButti K."/>
            <person name="Lipzen A."/>
            <person name="Morin E."/>
            <person name="Grigoriev I.V."/>
            <person name="Henrissat B."/>
            <person name="Lindahl B."/>
            <person name="Martin F."/>
        </authorList>
    </citation>
    <scope>NUCLEOTIDE SEQUENCE</scope>
    <source>
        <strain evidence="1">JB14</strain>
    </source>
</reference>
<sequence>MDYDFNFIQAAVLSRLSSDRMIVQLKRFLLSISLDCIAMQRIFKNHLIYPSVLFQSFACTVWKMQRPVQVDSSNVLVGCTQPLEIIQCIVTLYEVASRDAWANLIRMTGGSFLPLLYLG</sequence>
<proteinExistence type="predicted"/>
<accession>A0A6A4GE94</accession>
<protein>
    <submittedName>
        <fullName evidence="1">Uncharacterized protein</fullName>
    </submittedName>
</protein>
<organism evidence="1 2">
    <name type="scientific">Gymnopus androsaceus JB14</name>
    <dbReference type="NCBI Taxonomy" id="1447944"/>
    <lineage>
        <taxon>Eukaryota</taxon>
        <taxon>Fungi</taxon>
        <taxon>Dikarya</taxon>
        <taxon>Basidiomycota</taxon>
        <taxon>Agaricomycotina</taxon>
        <taxon>Agaricomycetes</taxon>
        <taxon>Agaricomycetidae</taxon>
        <taxon>Agaricales</taxon>
        <taxon>Marasmiineae</taxon>
        <taxon>Omphalotaceae</taxon>
        <taxon>Gymnopus</taxon>
    </lineage>
</organism>
<evidence type="ECO:0000313" key="1">
    <source>
        <dbReference type="EMBL" id="KAE9383899.1"/>
    </source>
</evidence>
<gene>
    <name evidence="1" type="ORF">BT96DRAFT_1008656</name>
</gene>
<evidence type="ECO:0000313" key="2">
    <source>
        <dbReference type="Proteomes" id="UP000799118"/>
    </source>
</evidence>
<keyword evidence="2" id="KW-1185">Reference proteome</keyword>
<dbReference type="EMBL" id="ML770290">
    <property type="protein sequence ID" value="KAE9383899.1"/>
    <property type="molecule type" value="Genomic_DNA"/>
</dbReference>